<name>A0A9X2WLS2_9GAMM</name>
<gene>
    <name evidence="1" type="ORF">NE535_07835</name>
</gene>
<reference evidence="1" key="1">
    <citation type="journal article" date="2023" name="Int. J. Syst. Evol. Microbiol.">
        <title>&lt;i&gt;Shewanella septentrionalis&lt;/i&gt; sp. nov. and &lt;i&gt;Shewanella holmiensis&lt;/i&gt; sp. nov., isolated from Baltic Sea water and sediments.</title>
        <authorList>
            <person name="Martin-Rodriguez A.J."/>
            <person name="Thorell K."/>
            <person name="Joffre E."/>
            <person name="Jensie-Markopoulos S."/>
            <person name="Moore E.R.B."/>
            <person name="Sjoling A."/>
        </authorList>
    </citation>
    <scope>NUCLEOTIDE SEQUENCE</scope>
    <source>
        <strain evidence="1">SP1S2-7</strain>
    </source>
</reference>
<proteinExistence type="predicted"/>
<dbReference type="EMBL" id="JAMTCD010000007">
    <property type="protein sequence ID" value="MCT7941707.1"/>
    <property type="molecule type" value="Genomic_DNA"/>
</dbReference>
<evidence type="ECO:0000313" key="2">
    <source>
        <dbReference type="Proteomes" id="UP001155546"/>
    </source>
</evidence>
<protein>
    <submittedName>
        <fullName evidence="1">Uncharacterized protein</fullName>
    </submittedName>
</protein>
<organism evidence="1 2">
    <name type="scientific">Shewanella holmiensis</name>
    <dbReference type="NCBI Taxonomy" id="2952222"/>
    <lineage>
        <taxon>Bacteria</taxon>
        <taxon>Pseudomonadati</taxon>
        <taxon>Pseudomonadota</taxon>
        <taxon>Gammaproteobacteria</taxon>
        <taxon>Alteromonadales</taxon>
        <taxon>Shewanellaceae</taxon>
        <taxon>Shewanella</taxon>
    </lineage>
</organism>
<sequence>MKNWLNKIIGRTPAPTRNKVTVDLRYQSHSFTMDDFKNAGKEIESAAINAVDSTISESNEPDR</sequence>
<dbReference type="Proteomes" id="UP001155546">
    <property type="component" value="Unassembled WGS sequence"/>
</dbReference>
<keyword evidence="2" id="KW-1185">Reference proteome</keyword>
<dbReference type="AlphaFoldDB" id="A0A9X2WLS2"/>
<evidence type="ECO:0000313" key="1">
    <source>
        <dbReference type="EMBL" id="MCT7941707.1"/>
    </source>
</evidence>
<dbReference type="RefSeq" id="WP_261298091.1">
    <property type="nucleotide sequence ID" value="NZ_JAMTCD010000007.1"/>
</dbReference>
<accession>A0A9X2WLS2</accession>
<comment type="caution">
    <text evidence="1">The sequence shown here is derived from an EMBL/GenBank/DDBJ whole genome shotgun (WGS) entry which is preliminary data.</text>
</comment>